<feature type="transmembrane region" description="Helical" evidence="1">
    <location>
        <begin position="102"/>
        <end position="127"/>
    </location>
</feature>
<accession>A0A8J3A4F1</accession>
<dbReference type="PANTHER" id="PTHR30354:SF25">
    <property type="entry name" value="INNER MEMBRANE PERMEASE YGBN"/>
    <property type="match status" value="1"/>
</dbReference>
<reference evidence="3 5" key="2">
    <citation type="submission" date="2020-02" db="EMBL/GenBank/DDBJ databases">
        <title>Genome sequence of Parvularcula flava strain NH6-79.</title>
        <authorList>
            <person name="Abdul Karim M.H."/>
            <person name="Lam M.Q."/>
            <person name="Chen S.J."/>
            <person name="Yahya A."/>
            <person name="Shahir S."/>
            <person name="Shamsir M.S."/>
            <person name="Chong C.S."/>
        </authorList>
    </citation>
    <scope>NUCLEOTIDE SEQUENCE [LARGE SCALE GENOMIC DNA]</scope>
    <source>
        <strain evidence="3 5">NH6-79</strain>
    </source>
</reference>
<name>A0A8J3A4F1_9PROT</name>
<organism evidence="2 4">
    <name type="scientific">Aquisalinus luteolus</name>
    <dbReference type="NCBI Taxonomy" id="1566827"/>
    <lineage>
        <taxon>Bacteria</taxon>
        <taxon>Pseudomonadati</taxon>
        <taxon>Pseudomonadota</taxon>
        <taxon>Alphaproteobacteria</taxon>
        <taxon>Parvularculales</taxon>
        <taxon>Parvularculaceae</taxon>
        <taxon>Aquisalinus</taxon>
    </lineage>
</organism>
<feature type="transmembrane region" description="Helical" evidence="1">
    <location>
        <begin position="313"/>
        <end position="332"/>
    </location>
</feature>
<comment type="caution">
    <text evidence="2">The sequence shown here is derived from an EMBL/GenBank/DDBJ whole genome shotgun (WGS) entry which is preliminary data.</text>
</comment>
<evidence type="ECO:0000313" key="5">
    <source>
        <dbReference type="Proteomes" id="UP000818603"/>
    </source>
</evidence>
<feature type="transmembrane region" description="Helical" evidence="1">
    <location>
        <begin position="139"/>
        <end position="157"/>
    </location>
</feature>
<feature type="transmembrane region" description="Helical" evidence="1">
    <location>
        <begin position="27"/>
        <end position="45"/>
    </location>
</feature>
<dbReference type="EMBL" id="BMGZ01000002">
    <property type="protein sequence ID" value="GGH98631.1"/>
    <property type="molecule type" value="Genomic_DNA"/>
</dbReference>
<protein>
    <submittedName>
        <fullName evidence="2">Gluconate transporter</fullName>
    </submittedName>
</protein>
<dbReference type="InterPro" id="IPR003474">
    <property type="entry name" value="Glcn_transporter"/>
</dbReference>
<evidence type="ECO:0000313" key="3">
    <source>
        <dbReference type="EMBL" id="NHK28489.1"/>
    </source>
</evidence>
<reference evidence="2" key="1">
    <citation type="journal article" date="2014" name="Int. J. Syst. Evol. Microbiol.">
        <title>Complete genome sequence of Corynebacterium casei LMG S-19264T (=DSM 44701T), isolated from a smear-ripened cheese.</title>
        <authorList>
            <consortium name="US DOE Joint Genome Institute (JGI-PGF)"/>
            <person name="Walter F."/>
            <person name="Albersmeier A."/>
            <person name="Kalinowski J."/>
            <person name="Ruckert C."/>
        </authorList>
    </citation>
    <scope>NUCLEOTIDE SEQUENCE</scope>
    <source>
        <strain evidence="2">CGMCC 1.14984</strain>
    </source>
</reference>
<evidence type="ECO:0000313" key="2">
    <source>
        <dbReference type="EMBL" id="GGH98631.1"/>
    </source>
</evidence>
<dbReference type="Proteomes" id="UP000621856">
    <property type="component" value="Unassembled WGS sequence"/>
</dbReference>
<evidence type="ECO:0000313" key="4">
    <source>
        <dbReference type="Proteomes" id="UP000621856"/>
    </source>
</evidence>
<dbReference type="AlphaFoldDB" id="A0A8J3A4F1"/>
<feature type="transmembrane region" description="Helical" evidence="1">
    <location>
        <begin position="233"/>
        <end position="255"/>
    </location>
</feature>
<dbReference type="PANTHER" id="PTHR30354">
    <property type="entry name" value="GNT FAMILY GLUCONATE TRANSPORTER"/>
    <property type="match status" value="1"/>
</dbReference>
<keyword evidence="5" id="KW-1185">Reference proteome</keyword>
<dbReference type="RefSeq" id="WP_155140530.1">
    <property type="nucleotide sequence ID" value="NZ_BMGZ01000002.1"/>
</dbReference>
<dbReference type="GO" id="GO:0005886">
    <property type="term" value="C:plasma membrane"/>
    <property type="evidence" value="ECO:0007669"/>
    <property type="project" value="TreeGrafter"/>
</dbReference>
<reference evidence="2" key="3">
    <citation type="submission" date="2020-09" db="EMBL/GenBank/DDBJ databases">
        <authorList>
            <person name="Sun Q."/>
            <person name="Zhou Y."/>
        </authorList>
    </citation>
    <scope>NUCLEOTIDE SEQUENCE</scope>
    <source>
        <strain evidence="2">CGMCC 1.14984</strain>
    </source>
</reference>
<feature type="transmembrane region" description="Helical" evidence="1">
    <location>
        <begin position="431"/>
        <end position="455"/>
    </location>
</feature>
<feature type="transmembrane region" description="Helical" evidence="1">
    <location>
        <begin position="5"/>
        <end position="21"/>
    </location>
</feature>
<dbReference type="GO" id="GO:0015128">
    <property type="term" value="F:gluconate transmembrane transporter activity"/>
    <property type="evidence" value="ECO:0007669"/>
    <property type="project" value="InterPro"/>
</dbReference>
<evidence type="ECO:0000256" key="1">
    <source>
        <dbReference type="SAM" id="Phobius"/>
    </source>
</evidence>
<keyword evidence="1" id="KW-0812">Transmembrane</keyword>
<sequence length="456" mass="47035">MASLPLIMTVVSIAALLFLVLKVRMPAFVALLLVSLLFGLSTGMAPGDIIASVRNGMGGTLGFVAIVVGLGAMMGALLEVSGGVQAISTGILKRFGESRAQWALGLIGFLVAIPVFFDVALIIMIPILFGLRERTAKPLIWFALPLLAGLAITHSFIPPTPGPIAVAEILSADLGWVILFGALAGLPAMIIAGPLLAKFLIKLDREGMRSKFQGGQADLEEPGDPDAPAIQPIGFGAALSVIMLPLVLILAGTLTGVVGEGRLPAQAIGLVGFVGHPFVALLITVLYAWYLFGIRKGFKSEYLHDAMLKALEPAGIVVLVTGAGGVFKQILVDSGGGRQLAEVLSAGAMPPIVFAFLVATIVRVAQGSATVAMITAAGLVAPVAELAGLQGAQLGLLVIAIASGATMASHVNDSGFWLVSRYLGLSEGQTLKTWTVSTTLIGLVGFGTVLLLSVFF</sequence>
<keyword evidence="1" id="KW-0472">Membrane</keyword>
<gene>
    <name evidence="3" type="ORF">FF098_011280</name>
    <name evidence="2" type="ORF">GCM10011355_22680</name>
</gene>
<dbReference type="Proteomes" id="UP000818603">
    <property type="component" value="Unassembled WGS sequence"/>
</dbReference>
<dbReference type="EMBL" id="VCJR02000002">
    <property type="protein sequence ID" value="NHK28489.1"/>
    <property type="molecule type" value="Genomic_DNA"/>
</dbReference>
<feature type="transmembrane region" description="Helical" evidence="1">
    <location>
        <begin position="177"/>
        <end position="201"/>
    </location>
</feature>
<feature type="transmembrane region" description="Helical" evidence="1">
    <location>
        <begin position="57"/>
        <end position="78"/>
    </location>
</feature>
<dbReference type="PIRSF" id="PIRSF002746">
    <property type="entry name" value="Gluconate_transporter"/>
    <property type="match status" value="1"/>
</dbReference>
<keyword evidence="1" id="KW-1133">Transmembrane helix</keyword>
<dbReference type="NCBIfam" id="TIGR00791">
    <property type="entry name" value="gntP"/>
    <property type="match status" value="1"/>
</dbReference>
<feature type="transmembrane region" description="Helical" evidence="1">
    <location>
        <begin position="392"/>
        <end position="411"/>
    </location>
</feature>
<feature type="transmembrane region" description="Helical" evidence="1">
    <location>
        <begin position="267"/>
        <end position="292"/>
    </location>
</feature>
<dbReference type="Pfam" id="PF02447">
    <property type="entry name" value="GntP_permease"/>
    <property type="match status" value="1"/>
</dbReference>
<feature type="transmembrane region" description="Helical" evidence="1">
    <location>
        <begin position="352"/>
        <end position="380"/>
    </location>
</feature>
<proteinExistence type="predicted"/>